<proteinExistence type="predicted"/>
<name>A0A3S2UAR8_9BURK</name>
<gene>
    <name evidence="2" type="ORF">ENE75_02235</name>
</gene>
<comment type="caution">
    <text evidence="2">The sequence shown here is derived from an EMBL/GenBank/DDBJ whole genome shotgun (WGS) entry which is preliminary data.</text>
</comment>
<evidence type="ECO:0000313" key="2">
    <source>
        <dbReference type="EMBL" id="RVT53732.1"/>
    </source>
</evidence>
<protein>
    <recommendedName>
        <fullName evidence="4">Lectin</fullName>
    </recommendedName>
</protein>
<dbReference type="InterPro" id="IPR016187">
    <property type="entry name" value="CTDL_fold"/>
</dbReference>
<keyword evidence="3" id="KW-1185">Reference proteome</keyword>
<evidence type="ECO:0008006" key="4">
    <source>
        <dbReference type="Google" id="ProtNLM"/>
    </source>
</evidence>
<dbReference type="SUPFAM" id="SSF56436">
    <property type="entry name" value="C-type lectin-like"/>
    <property type="match status" value="1"/>
</dbReference>
<dbReference type="EMBL" id="SACT01000001">
    <property type="protein sequence ID" value="RVT53732.1"/>
    <property type="molecule type" value="Genomic_DNA"/>
</dbReference>
<dbReference type="OrthoDB" id="5510573at2"/>
<accession>A0A3S2UAR8</accession>
<dbReference type="InterPro" id="IPR016186">
    <property type="entry name" value="C-type_lectin-like/link_sf"/>
</dbReference>
<dbReference type="PROSITE" id="PS51257">
    <property type="entry name" value="PROKAR_LIPOPROTEIN"/>
    <property type="match status" value="1"/>
</dbReference>
<evidence type="ECO:0000256" key="1">
    <source>
        <dbReference type="SAM" id="SignalP"/>
    </source>
</evidence>
<evidence type="ECO:0000313" key="3">
    <source>
        <dbReference type="Proteomes" id="UP000288178"/>
    </source>
</evidence>
<dbReference type="Proteomes" id="UP000288178">
    <property type="component" value="Unassembled WGS sequence"/>
</dbReference>
<organism evidence="2 3">
    <name type="scientific">Rubrivivax albus</name>
    <dbReference type="NCBI Taxonomy" id="2499835"/>
    <lineage>
        <taxon>Bacteria</taxon>
        <taxon>Pseudomonadati</taxon>
        <taxon>Pseudomonadota</taxon>
        <taxon>Betaproteobacteria</taxon>
        <taxon>Burkholderiales</taxon>
        <taxon>Sphaerotilaceae</taxon>
        <taxon>Rubrivivax</taxon>
    </lineage>
</organism>
<feature type="chain" id="PRO_5018661986" description="Lectin" evidence="1">
    <location>
        <begin position="26"/>
        <end position="234"/>
    </location>
</feature>
<keyword evidence="1" id="KW-0732">Signal</keyword>
<dbReference type="Gene3D" id="3.10.100.10">
    <property type="entry name" value="Mannose-Binding Protein A, subunit A"/>
    <property type="match status" value="1"/>
</dbReference>
<feature type="signal peptide" evidence="1">
    <location>
        <begin position="1"/>
        <end position="25"/>
    </location>
</feature>
<dbReference type="RefSeq" id="WP_128195189.1">
    <property type="nucleotide sequence ID" value="NZ_SACT01000001.1"/>
</dbReference>
<reference evidence="2 3" key="1">
    <citation type="submission" date="2019-01" db="EMBL/GenBank/DDBJ databases">
        <authorList>
            <person name="Chen W.-M."/>
        </authorList>
    </citation>
    <scope>NUCLEOTIDE SEQUENCE [LARGE SCALE GENOMIC DNA]</scope>
    <source>
        <strain evidence="2 3">ICH-3</strain>
    </source>
</reference>
<dbReference type="AlphaFoldDB" id="A0A3S2UAR8"/>
<sequence>MSATPARRPLWRSTLAVLGAGTLLAACATAPATGPMGFFITSVGSGKGGDLGGLAGADAHCQALAQAAGAGGRTWRAYLSLPGKFPQGQTPGVPSVHARDRIGSGPWYNAKGELIATSVADLHNGNKISKAAALDERGNVVNGRGDRPNEHDILTGSRADGTAFAPQTDTTCKGWTSSSEGSAIVGHHDRIGPLPEAWAQSWNFSHQSAGCSPEALVRTGGSGRFYCFAADGAK</sequence>